<accession>A0A820T5V3</accession>
<sequence>MYLYLNIDETNEIVKMSSTIGLKETVDTSMWSRVFFGETRACTASAASTNHASSLEPSGRAGQSTTPAL</sequence>
<gene>
    <name evidence="2" type="ORF">TOA249_LOCUS838</name>
</gene>
<organism evidence="2 3">
    <name type="scientific">Rotaria socialis</name>
    <dbReference type="NCBI Taxonomy" id="392032"/>
    <lineage>
        <taxon>Eukaryota</taxon>
        <taxon>Metazoa</taxon>
        <taxon>Spiralia</taxon>
        <taxon>Gnathifera</taxon>
        <taxon>Rotifera</taxon>
        <taxon>Eurotatoria</taxon>
        <taxon>Bdelloidea</taxon>
        <taxon>Philodinida</taxon>
        <taxon>Philodinidae</taxon>
        <taxon>Rotaria</taxon>
    </lineage>
</organism>
<evidence type="ECO:0000256" key="1">
    <source>
        <dbReference type="SAM" id="MobiDB-lite"/>
    </source>
</evidence>
<feature type="region of interest" description="Disordered" evidence="1">
    <location>
        <begin position="46"/>
        <end position="69"/>
    </location>
</feature>
<evidence type="ECO:0000313" key="3">
    <source>
        <dbReference type="Proteomes" id="UP000663838"/>
    </source>
</evidence>
<name>A0A820T5V3_9BILA</name>
<dbReference type="Proteomes" id="UP000663838">
    <property type="component" value="Unassembled WGS sequence"/>
</dbReference>
<comment type="caution">
    <text evidence="2">The sequence shown here is derived from an EMBL/GenBank/DDBJ whole genome shotgun (WGS) entry which is preliminary data.</text>
</comment>
<dbReference type="AlphaFoldDB" id="A0A820T5V3"/>
<evidence type="ECO:0000313" key="2">
    <source>
        <dbReference type="EMBL" id="CAF4469668.1"/>
    </source>
</evidence>
<reference evidence="2" key="1">
    <citation type="submission" date="2021-02" db="EMBL/GenBank/DDBJ databases">
        <authorList>
            <person name="Nowell W R."/>
        </authorList>
    </citation>
    <scope>NUCLEOTIDE SEQUENCE</scope>
</reference>
<protein>
    <submittedName>
        <fullName evidence="2">Uncharacterized protein</fullName>
    </submittedName>
</protein>
<proteinExistence type="predicted"/>
<dbReference type="EMBL" id="CAJOBS010000019">
    <property type="protein sequence ID" value="CAF4469668.1"/>
    <property type="molecule type" value="Genomic_DNA"/>
</dbReference>